<dbReference type="PANTHER" id="PTHR47950:SF27">
    <property type="entry name" value="IG-LIKE DOMAIN-CONTAINING PROTEIN"/>
    <property type="match status" value="1"/>
</dbReference>
<dbReference type="Proteomes" id="UP000324897">
    <property type="component" value="Chromosome 1"/>
</dbReference>
<dbReference type="InterPro" id="IPR017972">
    <property type="entry name" value="Cyt_P450_CS"/>
</dbReference>
<comment type="caution">
    <text evidence="5">The sequence shown here is derived from an EMBL/GenBank/DDBJ whole genome shotgun (WGS) entry which is preliminary data.</text>
</comment>
<protein>
    <recommendedName>
        <fullName evidence="7">Cytochrome P450</fullName>
    </recommendedName>
</protein>
<evidence type="ECO:0000313" key="5">
    <source>
        <dbReference type="EMBL" id="TVU29988.1"/>
    </source>
</evidence>
<evidence type="ECO:0000256" key="2">
    <source>
        <dbReference type="PIRSR" id="PIRSR602401-1"/>
    </source>
</evidence>
<comment type="similarity">
    <text evidence="1 3">Belongs to the cytochrome P450 family.</text>
</comment>
<dbReference type="Pfam" id="PF00067">
    <property type="entry name" value="p450"/>
    <property type="match status" value="1"/>
</dbReference>
<dbReference type="OrthoDB" id="6764281at2759"/>
<dbReference type="CDD" id="cd11073">
    <property type="entry name" value="CYP76-like"/>
    <property type="match status" value="1"/>
</dbReference>
<dbReference type="EMBL" id="RWGY01000011">
    <property type="protein sequence ID" value="TVU29988.1"/>
    <property type="molecule type" value="Genomic_DNA"/>
</dbReference>
<evidence type="ECO:0000313" key="6">
    <source>
        <dbReference type="Proteomes" id="UP000324897"/>
    </source>
</evidence>
<dbReference type="InterPro" id="IPR001128">
    <property type="entry name" value="Cyt_P450"/>
</dbReference>
<evidence type="ECO:0008006" key="7">
    <source>
        <dbReference type="Google" id="ProtNLM"/>
    </source>
</evidence>
<dbReference type="AlphaFoldDB" id="A0A5J9V3C8"/>
<dbReference type="GO" id="GO:0004497">
    <property type="term" value="F:monooxygenase activity"/>
    <property type="evidence" value="ECO:0007669"/>
    <property type="project" value="UniProtKB-KW"/>
</dbReference>
<keyword evidence="3" id="KW-0560">Oxidoreductase</keyword>
<evidence type="ECO:0000256" key="1">
    <source>
        <dbReference type="ARBA" id="ARBA00010617"/>
    </source>
</evidence>
<sequence>MAPSFMLAAIMWCIPVVMFTYVLDVITVRRWRRLPPGPRPLPVIGNFHMVAWSSAHRSLAQLAERYGPLMTIWLGRRVPTIIVSTPDAAREVLHNADLAARPVMDAWRAEGHAANSVIYLPPHDKWRAMRRFAATELFAKGRLDALQPLRQEKVQEMVHHISEHAACGEPVDVGHAAFVAALDLLSRTLYSVDLGTKELRHMVKAASVLAATPTISDAVPALAAADLQGARRKLGALIRYGHQIINEQFAGRRRGRDAGEPRKNDMMDVVLEKEQEWKEEGSPMNYDAVKGMFTEFFVAGTETTSSTVEWAMAELLRHPESMKKVKEELKTVIGTKTVMEESDISKLPYLQAVVKETLRLHPVVALGFYQAMATTQVHGCIIPEGSTILVNFWAIHRQGDIWTCPDKFMPERFIANDISFWGKDFELIPFGAGRRMCLGLPLAHRMVHLMLGSLLCNFNWTLPPEIEENGIDMTEKFGSVVSMATPLKAIAYKCGE</sequence>
<dbReference type="PRINTS" id="PR00385">
    <property type="entry name" value="P450"/>
</dbReference>
<dbReference type="Gramene" id="TVU29988">
    <property type="protein sequence ID" value="TVU29988"/>
    <property type="gene ID" value="EJB05_21588"/>
</dbReference>
<evidence type="ECO:0000256" key="3">
    <source>
        <dbReference type="RuleBase" id="RU000461"/>
    </source>
</evidence>
<accession>A0A5J9V3C8</accession>
<dbReference type="FunFam" id="1.10.630.10:FF:000163">
    <property type="entry name" value="Geraniol 8-hydroxylase"/>
    <property type="match status" value="1"/>
</dbReference>
<dbReference type="PANTHER" id="PTHR47950">
    <property type="entry name" value="CYTOCHROME P450, FAMILY 76, SUBFAMILY C, POLYPEPTIDE 5-RELATED"/>
    <property type="match status" value="1"/>
</dbReference>
<dbReference type="PRINTS" id="PR00463">
    <property type="entry name" value="EP450I"/>
</dbReference>
<reference evidence="5 6" key="1">
    <citation type="journal article" date="2019" name="Sci. Rep.">
        <title>A high-quality genome of Eragrostis curvula grass provides insights into Poaceae evolution and supports new strategies to enhance forage quality.</title>
        <authorList>
            <person name="Carballo J."/>
            <person name="Santos B.A.C.M."/>
            <person name="Zappacosta D."/>
            <person name="Garbus I."/>
            <person name="Selva J.P."/>
            <person name="Gallo C.A."/>
            <person name="Diaz A."/>
            <person name="Albertini E."/>
            <person name="Caccamo M."/>
            <person name="Echenique V."/>
        </authorList>
    </citation>
    <scope>NUCLEOTIDE SEQUENCE [LARGE SCALE GENOMIC DNA]</scope>
    <source>
        <strain evidence="6">cv. Victoria</strain>
        <tissue evidence="5">Leaf</tissue>
    </source>
</reference>
<dbReference type="InterPro" id="IPR036396">
    <property type="entry name" value="Cyt_P450_sf"/>
</dbReference>
<comment type="cofactor">
    <cofactor evidence="2">
        <name>heme</name>
        <dbReference type="ChEBI" id="CHEBI:30413"/>
    </cofactor>
</comment>
<keyword evidence="2 3" id="KW-0408">Iron</keyword>
<gene>
    <name evidence="5" type="ORF">EJB05_21588</name>
</gene>
<keyword evidence="2 3" id="KW-0479">Metal-binding</keyword>
<keyword evidence="4" id="KW-1133">Transmembrane helix</keyword>
<name>A0A5J9V3C8_9POAL</name>
<feature type="transmembrane region" description="Helical" evidence="4">
    <location>
        <begin position="6"/>
        <end position="26"/>
    </location>
</feature>
<evidence type="ECO:0000256" key="4">
    <source>
        <dbReference type="SAM" id="Phobius"/>
    </source>
</evidence>
<keyword evidence="6" id="KW-1185">Reference proteome</keyword>
<proteinExistence type="inferred from homology"/>
<organism evidence="5 6">
    <name type="scientific">Eragrostis curvula</name>
    <name type="common">weeping love grass</name>
    <dbReference type="NCBI Taxonomy" id="38414"/>
    <lineage>
        <taxon>Eukaryota</taxon>
        <taxon>Viridiplantae</taxon>
        <taxon>Streptophyta</taxon>
        <taxon>Embryophyta</taxon>
        <taxon>Tracheophyta</taxon>
        <taxon>Spermatophyta</taxon>
        <taxon>Magnoliopsida</taxon>
        <taxon>Liliopsida</taxon>
        <taxon>Poales</taxon>
        <taxon>Poaceae</taxon>
        <taxon>PACMAD clade</taxon>
        <taxon>Chloridoideae</taxon>
        <taxon>Eragrostideae</taxon>
        <taxon>Eragrostidinae</taxon>
        <taxon>Eragrostis</taxon>
    </lineage>
</organism>
<dbReference type="GO" id="GO:0020037">
    <property type="term" value="F:heme binding"/>
    <property type="evidence" value="ECO:0007669"/>
    <property type="project" value="InterPro"/>
</dbReference>
<dbReference type="SUPFAM" id="SSF48264">
    <property type="entry name" value="Cytochrome P450"/>
    <property type="match status" value="1"/>
</dbReference>
<dbReference type="GO" id="GO:0016705">
    <property type="term" value="F:oxidoreductase activity, acting on paired donors, with incorporation or reduction of molecular oxygen"/>
    <property type="evidence" value="ECO:0007669"/>
    <property type="project" value="InterPro"/>
</dbReference>
<dbReference type="GO" id="GO:0005506">
    <property type="term" value="F:iron ion binding"/>
    <property type="evidence" value="ECO:0007669"/>
    <property type="project" value="InterPro"/>
</dbReference>
<keyword evidence="4" id="KW-0472">Membrane</keyword>
<dbReference type="InterPro" id="IPR002401">
    <property type="entry name" value="Cyt_P450_E_grp-I"/>
</dbReference>
<dbReference type="Gene3D" id="1.10.630.10">
    <property type="entry name" value="Cytochrome P450"/>
    <property type="match status" value="1"/>
</dbReference>
<feature type="binding site" description="axial binding residue" evidence="2">
    <location>
        <position position="437"/>
    </location>
    <ligand>
        <name>heme</name>
        <dbReference type="ChEBI" id="CHEBI:30413"/>
    </ligand>
    <ligandPart>
        <name>Fe</name>
        <dbReference type="ChEBI" id="CHEBI:18248"/>
    </ligandPart>
</feature>
<keyword evidence="3" id="KW-0503">Monooxygenase</keyword>
<keyword evidence="2 3" id="KW-0349">Heme</keyword>
<keyword evidence="4" id="KW-0812">Transmembrane</keyword>
<dbReference type="PROSITE" id="PS00086">
    <property type="entry name" value="CYTOCHROME_P450"/>
    <property type="match status" value="1"/>
</dbReference>